<evidence type="ECO:0000256" key="4">
    <source>
        <dbReference type="ARBA" id="ARBA00022448"/>
    </source>
</evidence>
<evidence type="ECO:0000313" key="16">
    <source>
        <dbReference type="EMBL" id="SJM89381.1"/>
    </source>
</evidence>
<proteinExistence type="inferred from homology"/>
<evidence type="ECO:0000256" key="9">
    <source>
        <dbReference type="ARBA" id="ARBA00022723"/>
    </source>
</evidence>
<dbReference type="AlphaFoldDB" id="A0A1R4GZI2"/>
<evidence type="ECO:0000256" key="11">
    <source>
        <dbReference type="ARBA" id="ARBA00022989"/>
    </source>
</evidence>
<dbReference type="Pfam" id="PF02411">
    <property type="entry name" value="MerT"/>
    <property type="match status" value="1"/>
</dbReference>
<comment type="subcellular location">
    <subcellularLocation>
        <location evidence="1">Cell inner membrane</location>
        <topology evidence="1">Multi-pass membrane protein</topology>
    </subcellularLocation>
</comment>
<name>A0A1R4GZI2_9GAMM</name>
<comment type="similarity">
    <text evidence="2">Belongs to the MerT family.</text>
</comment>
<feature type="transmembrane region" description="Helical" evidence="15">
    <location>
        <begin position="94"/>
        <end position="116"/>
    </location>
</feature>
<keyword evidence="12 15" id="KW-0472">Membrane</keyword>
<protein>
    <recommendedName>
        <fullName evidence="3">Mercuric transport protein MerT</fullName>
    </recommendedName>
    <alternativeName>
        <fullName evidence="13">Mercury ion transport protein</fullName>
    </alternativeName>
</protein>
<gene>
    <name evidence="16" type="primary">merT</name>
    <name evidence="16" type="ORF">CRENPOLYSF2_1150010</name>
</gene>
<evidence type="ECO:0000313" key="17">
    <source>
        <dbReference type="Proteomes" id="UP000195442"/>
    </source>
</evidence>
<dbReference type="EMBL" id="FUKJ01000019">
    <property type="protein sequence ID" value="SJM89381.1"/>
    <property type="molecule type" value="Genomic_DNA"/>
</dbReference>
<comment type="function">
    <text evidence="14">Involved in mercury resistance. Probably transfers a mercuric ion from the periplasmic Hg(2+)-binding protein MerP to the cytoplasmic mercuric reductase MerA.</text>
</comment>
<sequence>MPEKFSLPLIGGLLAGIAASLCCAGPLVLLSLGVSGAWISNLTALEPYRPLFIAIALIALVIAYLAIHQSASDQSCEEGKICAEPASQRWYKNIFWAVVAVVILAIASPYLIAFMYG</sequence>
<dbReference type="GO" id="GO:0046872">
    <property type="term" value="F:metal ion binding"/>
    <property type="evidence" value="ECO:0007669"/>
    <property type="project" value="UniProtKB-KW"/>
</dbReference>
<evidence type="ECO:0000256" key="3">
    <source>
        <dbReference type="ARBA" id="ARBA00017053"/>
    </source>
</evidence>
<evidence type="ECO:0000256" key="1">
    <source>
        <dbReference type="ARBA" id="ARBA00004429"/>
    </source>
</evidence>
<keyword evidence="4" id="KW-0813">Transport</keyword>
<evidence type="ECO:0000256" key="7">
    <source>
        <dbReference type="ARBA" id="ARBA00022519"/>
    </source>
</evidence>
<keyword evidence="6" id="KW-1003">Cell membrane</keyword>
<keyword evidence="11 15" id="KW-1133">Transmembrane helix</keyword>
<evidence type="ECO:0000256" key="8">
    <source>
        <dbReference type="ARBA" id="ARBA00022692"/>
    </source>
</evidence>
<reference evidence="17" key="1">
    <citation type="submission" date="2017-02" db="EMBL/GenBank/DDBJ databases">
        <authorList>
            <person name="Daims H."/>
        </authorList>
    </citation>
    <scope>NUCLEOTIDE SEQUENCE [LARGE SCALE GENOMIC DNA]</scope>
</reference>
<dbReference type="GO" id="GO:0005886">
    <property type="term" value="C:plasma membrane"/>
    <property type="evidence" value="ECO:0007669"/>
    <property type="project" value="UniProtKB-SubCell"/>
</dbReference>
<dbReference type="Gene3D" id="1.10.287.910">
    <property type="entry name" value="bacterial mercury transporter, merf"/>
    <property type="match status" value="1"/>
</dbReference>
<evidence type="ECO:0000256" key="10">
    <source>
        <dbReference type="ARBA" id="ARBA00022914"/>
    </source>
</evidence>
<evidence type="ECO:0000256" key="5">
    <source>
        <dbReference type="ARBA" id="ARBA00022466"/>
    </source>
</evidence>
<keyword evidence="10" id="KW-0476">Mercury</keyword>
<evidence type="ECO:0000256" key="2">
    <source>
        <dbReference type="ARBA" id="ARBA00008224"/>
    </source>
</evidence>
<keyword evidence="7" id="KW-0997">Cell inner membrane</keyword>
<feature type="transmembrane region" description="Helical" evidence="15">
    <location>
        <begin position="48"/>
        <end position="67"/>
    </location>
</feature>
<keyword evidence="17" id="KW-1185">Reference proteome</keyword>
<dbReference type="InterPro" id="IPR003457">
    <property type="entry name" value="Transprt_MerT"/>
</dbReference>
<evidence type="ECO:0000256" key="13">
    <source>
        <dbReference type="ARBA" id="ARBA00030934"/>
    </source>
</evidence>
<keyword evidence="5" id="KW-0475">Mercuric resistance</keyword>
<evidence type="ECO:0000256" key="6">
    <source>
        <dbReference type="ARBA" id="ARBA00022475"/>
    </source>
</evidence>
<dbReference type="Proteomes" id="UP000195442">
    <property type="component" value="Unassembled WGS sequence"/>
</dbReference>
<dbReference type="GO" id="GO:0015097">
    <property type="term" value="F:mercury ion transmembrane transporter activity"/>
    <property type="evidence" value="ECO:0007669"/>
    <property type="project" value="InterPro"/>
</dbReference>
<accession>A0A1R4GZI2</accession>
<keyword evidence="9" id="KW-0479">Metal-binding</keyword>
<evidence type="ECO:0000256" key="15">
    <source>
        <dbReference type="SAM" id="Phobius"/>
    </source>
</evidence>
<keyword evidence="8 15" id="KW-0812">Transmembrane</keyword>
<dbReference type="RefSeq" id="WP_256969425.1">
    <property type="nucleotide sequence ID" value="NZ_FUKJ01000019.1"/>
</dbReference>
<evidence type="ECO:0000256" key="12">
    <source>
        <dbReference type="ARBA" id="ARBA00023136"/>
    </source>
</evidence>
<evidence type="ECO:0000256" key="14">
    <source>
        <dbReference type="ARBA" id="ARBA00045720"/>
    </source>
</evidence>
<organism evidence="16 17">
    <name type="scientific">Crenothrix polyspora</name>
    <dbReference type="NCBI Taxonomy" id="360316"/>
    <lineage>
        <taxon>Bacteria</taxon>
        <taxon>Pseudomonadati</taxon>
        <taxon>Pseudomonadota</taxon>
        <taxon>Gammaproteobacteria</taxon>
        <taxon>Methylococcales</taxon>
        <taxon>Crenotrichaceae</taxon>
        <taxon>Crenothrix</taxon>
    </lineage>
</organism>